<evidence type="ECO:0000256" key="2">
    <source>
        <dbReference type="ARBA" id="ARBA00023128"/>
    </source>
</evidence>
<gene>
    <name evidence="3" type="ORF">KABA2_09S02882</name>
</gene>
<keyword evidence="2" id="KW-0496">Mitochondrion</keyword>
<sequence>MVRLQRYIFKRDLNTMKKYGIQKDTTKQFFKNLPKVPMTKYLERTELSKDMLYSGYRPIMYPVKQNPLFRNKKNLIIDFSLQDQQNKLKEELHYENDSVSNELLFGKDNCGGIRSCGVNGIWKYSPVIPSNFLPLNIWNSSCMVMQIYKEWDKIPNDITKKLKPFDRGKN</sequence>
<dbReference type="RefSeq" id="XP_041408205.1">
    <property type="nucleotide sequence ID" value="XM_041552271.1"/>
</dbReference>
<dbReference type="OrthoDB" id="3992052at2759"/>
<dbReference type="GO" id="GO:0005739">
    <property type="term" value="C:mitochondrion"/>
    <property type="evidence" value="ECO:0007669"/>
    <property type="project" value="UniProtKB-SubCell"/>
</dbReference>
<dbReference type="GeneID" id="64859434"/>
<dbReference type="Proteomes" id="UP000644660">
    <property type="component" value="Unassembled WGS sequence"/>
</dbReference>
<keyword evidence="4" id="KW-1185">Reference proteome</keyword>
<dbReference type="AlphaFoldDB" id="A0A8H2VIK6"/>
<accession>A0A8H2VIK6</accession>
<dbReference type="EMBL" id="CAEFZW010000009">
    <property type="protein sequence ID" value="CAB4256361.1"/>
    <property type="molecule type" value="Genomic_DNA"/>
</dbReference>
<name>A0A8H2VIK6_9SACH</name>
<comment type="caution">
    <text evidence="3">The sequence shown here is derived from an EMBL/GenBank/DDBJ whole genome shotgun (WGS) entry which is preliminary data.</text>
</comment>
<proteinExistence type="predicted"/>
<dbReference type="Pfam" id="PF08692">
    <property type="entry name" value="Pet20"/>
    <property type="match status" value="1"/>
</dbReference>
<organism evidence="3 4">
    <name type="scientific">Maudiozyma barnettii</name>
    <dbReference type="NCBI Taxonomy" id="61262"/>
    <lineage>
        <taxon>Eukaryota</taxon>
        <taxon>Fungi</taxon>
        <taxon>Dikarya</taxon>
        <taxon>Ascomycota</taxon>
        <taxon>Saccharomycotina</taxon>
        <taxon>Saccharomycetes</taxon>
        <taxon>Saccharomycetales</taxon>
        <taxon>Saccharomycetaceae</taxon>
        <taxon>Maudiozyma</taxon>
    </lineage>
</organism>
<evidence type="ECO:0000313" key="3">
    <source>
        <dbReference type="EMBL" id="CAB4256361.1"/>
    </source>
</evidence>
<comment type="subcellular location">
    <subcellularLocation>
        <location evidence="1">Mitochondrion</location>
    </subcellularLocation>
</comment>
<evidence type="ECO:0000313" key="4">
    <source>
        <dbReference type="Proteomes" id="UP000644660"/>
    </source>
</evidence>
<protein>
    <submittedName>
        <fullName evidence="3">Similar to Saccharomyces cerevisiae YPR151C SUE1 Mitochondrial protein required for degradation of unstable forms of cytochrome c</fullName>
    </submittedName>
</protein>
<dbReference type="InterPro" id="IPR014804">
    <property type="entry name" value="Pet20-like"/>
</dbReference>
<reference evidence="3 4" key="1">
    <citation type="submission" date="2020-05" db="EMBL/GenBank/DDBJ databases">
        <authorList>
            <person name="Casaregola S."/>
            <person name="Devillers H."/>
            <person name="Grondin C."/>
        </authorList>
    </citation>
    <scope>NUCLEOTIDE SEQUENCE [LARGE SCALE GENOMIC DNA]</scope>
    <source>
        <strain evidence="3 4">CLIB 1767</strain>
    </source>
</reference>
<evidence type="ECO:0000256" key="1">
    <source>
        <dbReference type="ARBA" id="ARBA00004173"/>
    </source>
</evidence>